<dbReference type="Pfam" id="PF09176">
    <property type="entry name" value="Mpt_N"/>
    <property type="match status" value="1"/>
</dbReference>
<accession>A0A517TAB4</accession>
<dbReference type="OrthoDB" id="6180at2"/>
<dbReference type="Gene3D" id="3.40.50.720">
    <property type="entry name" value="NAD(P)-binding Rossmann-like Domain"/>
    <property type="match status" value="1"/>
</dbReference>
<reference evidence="3 4" key="1">
    <citation type="submission" date="2019-02" db="EMBL/GenBank/DDBJ databases">
        <title>Deep-cultivation of Planctomycetes and their phenomic and genomic characterization uncovers novel biology.</title>
        <authorList>
            <person name="Wiegand S."/>
            <person name="Jogler M."/>
            <person name="Boedeker C."/>
            <person name="Pinto D."/>
            <person name="Vollmers J."/>
            <person name="Rivas-Marin E."/>
            <person name="Kohn T."/>
            <person name="Peeters S.H."/>
            <person name="Heuer A."/>
            <person name="Rast P."/>
            <person name="Oberbeckmann S."/>
            <person name="Bunk B."/>
            <person name="Jeske O."/>
            <person name="Meyerdierks A."/>
            <person name="Storesund J.E."/>
            <person name="Kallscheuer N."/>
            <person name="Luecker S."/>
            <person name="Lage O.M."/>
            <person name="Pohl T."/>
            <person name="Merkel B.J."/>
            <person name="Hornburger P."/>
            <person name="Mueller R.-W."/>
            <person name="Bruemmer F."/>
            <person name="Labrenz M."/>
            <person name="Spormann A.M."/>
            <person name="Op den Camp H."/>
            <person name="Overmann J."/>
            <person name="Amann R."/>
            <person name="Jetten M.S.M."/>
            <person name="Mascher T."/>
            <person name="Medema M.H."/>
            <person name="Devos D.P."/>
            <person name="Kaster A.-K."/>
            <person name="Ovreas L."/>
            <person name="Rohde M."/>
            <person name="Galperin M.Y."/>
            <person name="Jogler C."/>
        </authorList>
    </citation>
    <scope>NUCLEOTIDE SEQUENCE [LARGE SCALE GENOMIC DNA]</scope>
    <source>
        <strain evidence="3 4">V22</strain>
    </source>
</reference>
<dbReference type="GO" id="GO:0016491">
    <property type="term" value="F:oxidoreductase activity"/>
    <property type="evidence" value="ECO:0007669"/>
    <property type="project" value="UniProtKB-KW"/>
</dbReference>
<dbReference type="InterPro" id="IPR036291">
    <property type="entry name" value="NAD(P)-bd_dom_sf"/>
</dbReference>
<dbReference type="RefSeq" id="WP_145263192.1">
    <property type="nucleotide sequence ID" value="NZ_CP036316.1"/>
</dbReference>
<keyword evidence="1" id="KW-0560">Oxidoreductase</keyword>
<evidence type="ECO:0000256" key="1">
    <source>
        <dbReference type="ARBA" id="ARBA00023002"/>
    </source>
</evidence>
<feature type="domain" description="Methylene-tetrahydromethanopterin dehydrogenase N-terminal" evidence="2">
    <location>
        <begin position="16"/>
        <end position="96"/>
    </location>
</feature>
<dbReference type="EMBL" id="CP036316">
    <property type="protein sequence ID" value="QDT65309.1"/>
    <property type="molecule type" value="Genomic_DNA"/>
</dbReference>
<evidence type="ECO:0000313" key="4">
    <source>
        <dbReference type="Proteomes" id="UP000319976"/>
    </source>
</evidence>
<dbReference type="InterPro" id="IPR037089">
    <property type="entry name" value="Methyl-teptahyd_DH_N_sf"/>
</dbReference>
<dbReference type="Gene3D" id="3.40.50.10280">
    <property type="entry name" value="Methylene-tetrahydromethanopterin dehydrogenase, N-terminal domain"/>
    <property type="match status" value="1"/>
</dbReference>
<organism evidence="3 4">
    <name type="scientific">Calycomorphotria hydatis</name>
    <dbReference type="NCBI Taxonomy" id="2528027"/>
    <lineage>
        <taxon>Bacteria</taxon>
        <taxon>Pseudomonadati</taxon>
        <taxon>Planctomycetota</taxon>
        <taxon>Planctomycetia</taxon>
        <taxon>Planctomycetales</taxon>
        <taxon>Planctomycetaceae</taxon>
        <taxon>Calycomorphotria</taxon>
    </lineage>
</organism>
<dbReference type="InterPro" id="IPR046346">
    <property type="entry name" value="Aminoacid_DH-like_N_sf"/>
</dbReference>
<dbReference type="InterPro" id="IPR015259">
    <property type="entry name" value="Methyl-teptahyd_DH_N"/>
</dbReference>
<sequence>MKNLLIQLDPDRHPSSFDQVVAYDGGAKAIMSYGDVQPEDVEALVHGAIFTRGPKDLHHTAIFVGGTDLERADLLAEKVQKTFFGPMRVSLMVDPNGSNTTAAAAVVCLKRHVKLAGLEAVVFGGTGPVGERVVRLLTNAGANVRITSRQIEKAQEVADRILKNNPDAKVTAVATSSPEGKAAAVDGVEAIVAAGAAGVQFLKEGELEGMGSLKVAIDLNAVPPVGIGGVPVTASAEKFGKVLGYGAIGVGGYKMKIHKACIQRLFDRNDQALMTDSIYQVAVETCS</sequence>
<keyword evidence="4" id="KW-1185">Reference proteome</keyword>
<dbReference type="AlphaFoldDB" id="A0A517TAB4"/>
<name>A0A517TAB4_9PLAN</name>
<evidence type="ECO:0000313" key="3">
    <source>
        <dbReference type="EMBL" id="QDT65309.1"/>
    </source>
</evidence>
<dbReference type="SUPFAM" id="SSF51735">
    <property type="entry name" value="NAD(P)-binding Rossmann-fold domains"/>
    <property type="match status" value="1"/>
</dbReference>
<protein>
    <submittedName>
        <fullName evidence="3">Bifunctional protein MdtA</fullName>
    </submittedName>
</protein>
<dbReference type="Proteomes" id="UP000319976">
    <property type="component" value="Chromosome"/>
</dbReference>
<dbReference type="SUPFAM" id="SSF53223">
    <property type="entry name" value="Aminoacid dehydrogenase-like, N-terminal domain"/>
    <property type="match status" value="1"/>
</dbReference>
<proteinExistence type="predicted"/>
<evidence type="ECO:0000259" key="2">
    <source>
        <dbReference type="Pfam" id="PF09176"/>
    </source>
</evidence>
<gene>
    <name evidence="3" type="primary">mtdA</name>
    <name evidence="3" type="ORF">V22_25580</name>
</gene>
<dbReference type="KEGG" id="chya:V22_25580"/>